<feature type="binding site" evidence="4">
    <location>
        <position position="132"/>
    </location>
    <ligand>
        <name>Zn(2+)</name>
        <dbReference type="ChEBI" id="CHEBI:29105"/>
    </ligand>
</feature>
<dbReference type="SUPFAM" id="SSF52467">
    <property type="entry name" value="DHS-like NAD/FAD-binding domain"/>
    <property type="match status" value="1"/>
</dbReference>
<dbReference type="PANTHER" id="PTHR11085:SF10">
    <property type="entry name" value="NAD-DEPENDENT PROTEIN DEACYLASE SIRTUIN-5, MITOCHONDRIAL-RELATED"/>
    <property type="match status" value="1"/>
</dbReference>
<evidence type="ECO:0000256" key="3">
    <source>
        <dbReference type="ARBA" id="ARBA00023027"/>
    </source>
</evidence>
<gene>
    <name evidence="6" type="ORF">MAG551_01051</name>
</gene>
<dbReference type="PANTHER" id="PTHR11085">
    <property type="entry name" value="NAD-DEPENDENT PROTEIN DEACYLASE SIRTUIN-5, MITOCHONDRIAL-RELATED"/>
    <property type="match status" value="1"/>
</dbReference>
<keyword evidence="3" id="KW-0520">NAD</keyword>
<dbReference type="GO" id="GO:0046872">
    <property type="term" value="F:metal ion binding"/>
    <property type="evidence" value="ECO:0007669"/>
    <property type="project" value="UniProtKB-KW"/>
</dbReference>
<dbReference type="EMBL" id="JAANXD010000043">
    <property type="protein sequence ID" value="MBS1257998.1"/>
    <property type="molecule type" value="Genomic_DNA"/>
</dbReference>
<dbReference type="EC" id="2.3.1.286" evidence="1"/>
<feature type="active site" description="Proton acceptor" evidence="4">
    <location>
        <position position="124"/>
    </location>
</feature>
<dbReference type="InterPro" id="IPR026590">
    <property type="entry name" value="Ssirtuin_cat_dom"/>
</dbReference>
<sequence>MSLVMKKLATAISNSIHPVFLTGAGISTESGIPDYRGTNGQFWGKYSITDSYISNFVNNSESRRRCWQACAEFYTIIQHALPNHAHFALAELEKMKLLRGIITQNVDGFHQKAGNSSKAVIEIHGTFHSISCLDCGKKYDCKIVYESIAKGTIVPYCDYCQGILKPDTVFPGENIAPNIARMAIRMVNSSELFIVIGSSLEIQPAAYLPVKAKEAGAKLAIINWTPTPYDKYADYLIQNSASQVLSEIVQIVKLNLLP</sequence>
<dbReference type="Pfam" id="PF02146">
    <property type="entry name" value="SIR2"/>
    <property type="match status" value="1"/>
</dbReference>
<feature type="binding site" evidence="4">
    <location>
        <position position="135"/>
    </location>
    <ligand>
        <name>Zn(2+)</name>
        <dbReference type="ChEBI" id="CHEBI:29105"/>
    </ligand>
</feature>
<dbReference type="AlphaFoldDB" id="A0A941ZZH9"/>
<evidence type="ECO:0000256" key="2">
    <source>
        <dbReference type="ARBA" id="ARBA00022679"/>
    </source>
</evidence>
<keyword evidence="4" id="KW-0479">Metal-binding</keyword>
<dbReference type="Proteomes" id="UP000722750">
    <property type="component" value="Unassembled WGS sequence"/>
</dbReference>
<dbReference type="PROSITE" id="PS50305">
    <property type="entry name" value="SIRTUIN"/>
    <property type="match status" value="1"/>
</dbReference>
<evidence type="ECO:0000313" key="7">
    <source>
        <dbReference type="Proteomes" id="UP000722750"/>
    </source>
</evidence>
<name>A0A941ZZH9_9BACT</name>
<feature type="domain" description="Deacetylase sirtuin-type" evidence="5">
    <location>
        <begin position="1"/>
        <end position="258"/>
    </location>
</feature>
<keyword evidence="2" id="KW-0808">Transferase</keyword>
<dbReference type="InterPro" id="IPR029035">
    <property type="entry name" value="DHS-like_NAD/FAD-binding_dom"/>
</dbReference>
<comment type="caution">
    <text evidence="6">The sequence shown here is derived from an EMBL/GenBank/DDBJ whole genome shotgun (WGS) entry which is preliminary data.</text>
</comment>
<keyword evidence="4" id="KW-0862">Zinc</keyword>
<evidence type="ECO:0000256" key="4">
    <source>
        <dbReference type="PROSITE-ProRule" id="PRU00236"/>
    </source>
</evidence>
<feature type="binding site" evidence="4">
    <location>
        <position position="157"/>
    </location>
    <ligand>
        <name>Zn(2+)</name>
        <dbReference type="ChEBI" id="CHEBI:29105"/>
    </ligand>
</feature>
<accession>A0A941ZZH9</accession>
<dbReference type="InterPro" id="IPR050134">
    <property type="entry name" value="NAD-dep_sirtuin_deacylases"/>
</dbReference>
<protein>
    <recommendedName>
        <fullName evidence="1">protein acetyllysine N-acetyltransferase</fullName>
        <ecNumber evidence="1">2.3.1.286</ecNumber>
    </recommendedName>
</protein>
<feature type="binding site" evidence="4">
    <location>
        <position position="160"/>
    </location>
    <ligand>
        <name>Zn(2+)</name>
        <dbReference type="ChEBI" id="CHEBI:29105"/>
    </ligand>
</feature>
<reference evidence="6" key="1">
    <citation type="journal article" date="2021" name="ISME J.">
        <title>Fine-scale metabolic discontinuity in a stratified prokaryote microbiome of a Red Sea deep halocline.</title>
        <authorList>
            <person name="Michoud G."/>
            <person name="Ngugi D.K."/>
            <person name="Barozzi A."/>
            <person name="Merlino G."/>
            <person name="Calleja M.L."/>
            <person name="Delgado-Huertas A."/>
            <person name="Moran X.A.G."/>
            <person name="Daffonchio D."/>
        </authorList>
    </citation>
    <scope>NUCLEOTIDE SEQUENCE</scope>
    <source>
        <strain evidence="6">SuakinDeep_MAG55_1</strain>
    </source>
</reference>
<dbReference type="GO" id="GO:0017136">
    <property type="term" value="F:histone deacetylase activity, NAD-dependent"/>
    <property type="evidence" value="ECO:0007669"/>
    <property type="project" value="TreeGrafter"/>
</dbReference>
<organism evidence="6 7">
    <name type="scientific">Candidatus Scalindua arabica</name>
    <dbReference type="NCBI Taxonomy" id="1127984"/>
    <lineage>
        <taxon>Bacteria</taxon>
        <taxon>Pseudomonadati</taxon>
        <taxon>Planctomycetota</taxon>
        <taxon>Candidatus Brocadiia</taxon>
        <taxon>Candidatus Brocadiales</taxon>
        <taxon>Candidatus Scalinduaceae</taxon>
        <taxon>Candidatus Scalindua</taxon>
    </lineage>
</organism>
<evidence type="ECO:0000256" key="1">
    <source>
        <dbReference type="ARBA" id="ARBA00012928"/>
    </source>
</evidence>
<dbReference type="Gene3D" id="3.40.50.1220">
    <property type="entry name" value="TPP-binding domain"/>
    <property type="match status" value="1"/>
</dbReference>
<proteinExistence type="predicted"/>
<evidence type="ECO:0000313" key="6">
    <source>
        <dbReference type="EMBL" id="MBS1257998.1"/>
    </source>
</evidence>
<dbReference type="InterPro" id="IPR003000">
    <property type="entry name" value="Sirtuin"/>
</dbReference>
<dbReference type="InterPro" id="IPR026591">
    <property type="entry name" value="Sirtuin_cat_small_dom_sf"/>
</dbReference>
<dbReference type="GO" id="GO:0070403">
    <property type="term" value="F:NAD+ binding"/>
    <property type="evidence" value="ECO:0007669"/>
    <property type="project" value="InterPro"/>
</dbReference>
<dbReference type="Gene3D" id="3.30.1600.10">
    <property type="entry name" value="SIR2/SIRT2 'Small Domain"/>
    <property type="match status" value="1"/>
</dbReference>
<evidence type="ECO:0000259" key="5">
    <source>
        <dbReference type="PROSITE" id="PS50305"/>
    </source>
</evidence>